<evidence type="ECO:0000256" key="1">
    <source>
        <dbReference type="ARBA" id="ARBA00022630"/>
    </source>
</evidence>
<dbReference type="InterPro" id="IPR000014">
    <property type="entry name" value="PAS"/>
</dbReference>
<name>A0A9P4ND85_9PLEO</name>
<gene>
    <name evidence="6" type="ORF">CC78DRAFT_450289</name>
</gene>
<keyword evidence="7" id="KW-1185">Reference proteome</keyword>
<evidence type="ECO:0000256" key="4">
    <source>
        <dbReference type="SAM" id="MobiDB-lite"/>
    </source>
</evidence>
<dbReference type="Proteomes" id="UP000800093">
    <property type="component" value="Unassembled WGS sequence"/>
</dbReference>
<dbReference type="InterPro" id="IPR000700">
    <property type="entry name" value="PAS-assoc_C"/>
</dbReference>
<proteinExistence type="predicted"/>
<keyword evidence="2" id="KW-0288">FMN</keyword>
<comment type="caution">
    <text evidence="6">The sequence shown here is derived from an EMBL/GenBank/DDBJ whole genome shotgun (WGS) entry which is preliminary data.</text>
</comment>
<evidence type="ECO:0000256" key="2">
    <source>
        <dbReference type="ARBA" id="ARBA00022643"/>
    </source>
</evidence>
<dbReference type="CDD" id="cd00130">
    <property type="entry name" value="PAS"/>
    <property type="match status" value="1"/>
</dbReference>
<dbReference type="PANTHER" id="PTHR47429:SF9">
    <property type="entry name" value="PAS DOMAIN-CONTAINING PROTEIN"/>
    <property type="match status" value="1"/>
</dbReference>
<dbReference type="Gene3D" id="3.30.450.20">
    <property type="entry name" value="PAS domain"/>
    <property type="match status" value="1"/>
</dbReference>
<dbReference type="AlphaFoldDB" id="A0A9P4ND85"/>
<organism evidence="6 7">
    <name type="scientific">Lojkania enalia</name>
    <dbReference type="NCBI Taxonomy" id="147567"/>
    <lineage>
        <taxon>Eukaryota</taxon>
        <taxon>Fungi</taxon>
        <taxon>Dikarya</taxon>
        <taxon>Ascomycota</taxon>
        <taxon>Pezizomycotina</taxon>
        <taxon>Dothideomycetes</taxon>
        <taxon>Pleosporomycetidae</taxon>
        <taxon>Pleosporales</taxon>
        <taxon>Pleosporales incertae sedis</taxon>
        <taxon>Lojkania</taxon>
    </lineage>
</organism>
<evidence type="ECO:0000256" key="3">
    <source>
        <dbReference type="ARBA" id="ARBA00022991"/>
    </source>
</evidence>
<dbReference type="GO" id="GO:0005634">
    <property type="term" value="C:nucleus"/>
    <property type="evidence" value="ECO:0007669"/>
    <property type="project" value="TreeGrafter"/>
</dbReference>
<sequence length="616" mass="68923">MSTTPESALGTRSSSASVVSYESGTSSILPLQQKAPADDMDRLSPLLEDDPKNFDLLAPVEAGSGSTYSLELRSEQLFSKEHLQAIFNDAPSLLRFISFLSAARPKSVPILIYYLDALKAIRAINYANAVAEALEHLEDHEFTENPARPTVNAILEDKARQAFEVLIRDDLPAFITHVFIQVVSVSIRKRITGSLPPLLREASEGLAEVFCLSDPSRTDNPIIFASEEFHRTTQYGVGYAIGRNCRFLQGPRTSPHSIARLREAIREGKETSELILNYRRDGSPFMNLLMLAPLLDSRGELRYFIGAQVDVSGLVKDATDLDAFRTMLQKQDENPSSADEAKDEFRELCEMFNNAELDTVRRYGGSMHREHLEEPDDASLYHQPRLLLKDPTNSDVDKPISQTPIKPEYRLSRVYKHYLLLRPAPSLRILFTSPSLRVPGILQSRFLDRIGGSLRVRHSLAEALADGTRGVTARVRWLTSAAPRLEGERTDEGRPRWIHCTPLLGKSGAVGVWMVILVDDEKGSEPRRRFRPAPPVANEIRRRPNTSRTSSPEGFITEDSGEDFNPQSNRFSLPNGFLKRPAIEMLRRPGSAMSEQRSFRIGTPTTEPSINSFALV</sequence>
<dbReference type="Pfam" id="PF13426">
    <property type="entry name" value="PAS_9"/>
    <property type="match status" value="1"/>
</dbReference>
<dbReference type="EMBL" id="ML986578">
    <property type="protein sequence ID" value="KAF2270900.1"/>
    <property type="molecule type" value="Genomic_DNA"/>
</dbReference>
<dbReference type="PROSITE" id="PS50113">
    <property type="entry name" value="PAC"/>
    <property type="match status" value="1"/>
</dbReference>
<reference evidence="7" key="1">
    <citation type="journal article" date="2020" name="Stud. Mycol.">
        <title>101 Dothideomycetes genomes: A test case for predicting lifestyles and emergence of pathogens.</title>
        <authorList>
            <person name="Haridas S."/>
            <person name="Albert R."/>
            <person name="Binder M."/>
            <person name="Bloem J."/>
            <person name="LaButti K."/>
            <person name="Salamov A."/>
            <person name="Andreopoulos B."/>
            <person name="Baker S."/>
            <person name="Barry K."/>
            <person name="Bills G."/>
            <person name="Bluhm B."/>
            <person name="Cannon C."/>
            <person name="Castanera R."/>
            <person name="Culley D."/>
            <person name="Daum C."/>
            <person name="Ezra D."/>
            <person name="Gonzalez J."/>
            <person name="Henrissat B."/>
            <person name="Kuo A."/>
            <person name="Liang C."/>
            <person name="Lipzen A."/>
            <person name="Lutzoni F."/>
            <person name="Magnuson J."/>
            <person name="Mondo S."/>
            <person name="Nolan M."/>
            <person name="Ohm R."/>
            <person name="Pangilinan J."/>
            <person name="Park H.-J."/>
            <person name="Ramirez L."/>
            <person name="Alfaro M."/>
            <person name="Sun H."/>
            <person name="Tritt A."/>
            <person name="Yoshinaga Y."/>
            <person name="Zwiers L.-H."/>
            <person name="Turgeon B."/>
            <person name="Goodwin S."/>
            <person name="Spatafora J."/>
            <person name="Crous P."/>
            <person name="Grigoriev I."/>
        </authorList>
    </citation>
    <scope>NUCLEOTIDE SEQUENCE [LARGE SCALE GENOMIC DNA]</scope>
    <source>
        <strain evidence="7">CBS 304.66</strain>
    </source>
</reference>
<dbReference type="PANTHER" id="PTHR47429">
    <property type="entry name" value="PROTEIN TWIN LOV 1"/>
    <property type="match status" value="1"/>
</dbReference>
<dbReference type="InterPro" id="IPR035965">
    <property type="entry name" value="PAS-like_dom_sf"/>
</dbReference>
<evidence type="ECO:0000259" key="5">
    <source>
        <dbReference type="PROSITE" id="PS50113"/>
    </source>
</evidence>
<keyword evidence="1" id="KW-0285">Flavoprotein</keyword>
<keyword evidence="3" id="KW-0157">Chromophore</keyword>
<accession>A0A9P4ND85</accession>
<feature type="region of interest" description="Disordered" evidence="4">
    <location>
        <begin position="525"/>
        <end position="568"/>
    </location>
</feature>
<protein>
    <recommendedName>
        <fullName evidence="5">PAC domain-containing protein</fullName>
    </recommendedName>
</protein>
<dbReference type="SUPFAM" id="SSF55785">
    <property type="entry name" value="PYP-like sensor domain (PAS domain)"/>
    <property type="match status" value="1"/>
</dbReference>
<evidence type="ECO:0000313" key="7">
    <source>
        <dbReference type="Proteomes" id="UP000800093"/>
    </source>
</evidence>
<feature type="domain" description="PAC" evidence="5">
    <location>
        <begin position="270"/>
        <end position="323"/>
    </location>
</feature>
<evidence type="ECO:0000313" key="6">
    <source>
        <dbReference type="EMBL" id="KAF2270900.1"/>
    </source>
</evidence>
<dbReference type="OrthoDB" id="447251at2759"/>